<feature type="compositionally biased region" description="Basic residues" evidence="1">
    <location>
        <begin position="154"/>
        <end position="167"/>
    </location>
</feature>
<dbReference type="Proteomes" id="UP000595140">
    <property type="component" value="Unassembled WGS sequence"/>
</dbReference>
<gene>
    <name evidence="2" type="ORF">CCAM_LOCUS22516</name>
</gene>
<evidence type="ECO:0000313" key="3">
    <source>
        <dbReference type="Proteomes" id="UP000595140"/>
    </source>
</evidence>
<name>A0A484LW29_9ASTE</name>
<evidence type="ECO:0000256" key="1">
    <source>
        <dbReference type="SAM" id="MobiDB-lite"/>
    </source>
</evidence>
<feature type="compositionally biased region" description="Basic and acidic residues" evidence="1">
    <location>
        <begin position="206"/>
        <end position="219"/>
    </location>
</feature>
<dbReference type="EMBL" id="OOIL02002158">
    <property type="protein sequence ID" value="VFQ80740.1"/>
    <property type="molecule type" value="Genomic_DNA"/>
</dbReference>
<reference evidence="2 3" key="1">
    <citation type="submission" date="2018-04" db="EMBL/GenBank/DDBJ databases">
        <authorList>
            <person name="Vogel A."/>
        </authorList>
    </citation>
    <scope>NUCLEOTIDE SEQUENCE [LARGE SCALE GENOMIC DNA]</scope>
</reference>
<sequence>MDPHDYFLDSIILETEFQDGWGEVEDIISDDSEVEEVIAIHSDDEVIVIDSEDDGVDPAPIREMQCFINIQSQEDCNFVDGRQEGDEMEEFERPGFDSSQPMYSRMHLHIDMLNILLPSPDPDFWASTYKPPRSAISNKTEENEEYRCKDSSPKKMKSSTKKMKSSPKRMERSPKRMERSPKIVQGQQPEETCKDSIPKKMKSSPKRMELSPKRMERSPKIVQGQQPEETFKDNIPKKMKRSPKRMERSPKIVQGQQPQETCKDNIPKIVKSIPKRQEQENEEHIFKKKTC</sequence>
<dbReference type="AlphaFoldDB" id="A0A484LW29"/>
<feature type="compositionally biased region" description="Basic and acidic residues" evidence="1">
    <location>
        <begin position="168"/>
        <end position="181"/>
    </location>
</feature>
<organism evidence="2 3">
    <name type="scientific">Cuscuta campestris</name>
    <dbReference type="NCBI Taxonomy" id="132261"/>
    <lineage>
        <taxon>Eukaryota</taxon>
        <taxon>Viridiplantae</taxon>
        <taxon>Streptophyta</taxon>
        <taxon>Embryophyta</taxon>
        <taxon>Tracheophyta</taxon>
        <taxon>Spermatophyta</taxon>
        <taxon>Magnoliopsida</taxon>
        <taxon>eudicotyledons</taxon>
        <taxon>Gunneridae</taxon>
        <taxon>Pentapetalae</taxon>
        <taxon>asterids</taxon>
        <taxon>lamiids</taxon>
        <taxon>Solanales</taxon>
        <taxon>Convolvulaceae</taxon>
        <taxon>Cuscuteae</taxon>
        <taxon>Cuscuta</taxon>
        <taxon>Cuscuta subgen. Grammica</taxon>
        <taxon>Cuscuta sect. Cleistogrammica</taxon>
    </lineage>
</organism>
<keyword evidence="3" id="KW-1185">Reference proteome</keyword>
<protein>
    <submittedName>
        <fullName evidence="2">Uncharacterized protein</fullName>
    </submittedName>
</protein>
<evidence type="ECO:0000313" key="2">
    <source>
        <dbReference type="EMBL" id="VFQ80740.1"/>
    </source>
</evidence>
<feature type="region of interest" description="Disordered" evidence="1">
    <location>
        <begin position="131"/>
        <end position="267"/>
    </location>
</feature>
<accession>A0A484LW29</accession>
<feature type="compositionally biased region" description="Basic and acidic residues" evidence="1">
    <location>
        <begin position="139"/>
        <end position="153"/>
    </location>
</feature>
<proteinExistence type="predicted"/>